<protein>
    <submittedName>
        <fullName evidence="1">Uncharacterized protein</fullName>
    </submittedName>
</protein>
<dbReference type="SUPFAM" id="SSF51197">
    <property type="entry name" value="Clavaminate synthase-like"/>
    <property type="match status" value="1"/>
</dbReference>
<dbReference type="EMBL" id="JALLPJ020000784">
    <property type="protein sequence ID" value="KAL3783000.1"/>
    <property type="molecule type" value="Genomic_DNA"/>
</dbReference>
<accession>A0ABD3P9B9</accession>
<comment type="caution">
    <text evidence="1">The sequence shown here is derived from an EMBL/GenBank/DDBJ whole genome shotgun (WGS) entry which is preliminary data.</text>
</comment>
<dbReference type="AlphaFoldDB" id="A0ABD3P9B9"/>
<dbReference type="Proteomes" id="UP001530400">
    <property type="component" value="Unassembled WGS sequence"/>
</dbReference>
<evidence type="ECO:0000313" key="1">
    <source>
        <dbReference type="EMBL" id="KAL3783000.1"/>
    </source>
</evidence>
<sequence length="320" mass="36183">MVLLMRQMLENRLNSLEWRNGAREVPIPYTSGVSTKERIKTLSNETTQQPAKPQWFGSCISEATNKSSAIPFNPFPLDLRIVMEANLNKALQLHHHYLVKRSFITQHFLQCLGNDYECIDLSRLHDESSISKEILFQALTSSHHKVQQVYDDFVREVCIPKMAGKETCFYYQSFPCLRIKQPGEFSIGPHADVNYGHHPCSINCYVLLTDIKEANSSSILFLESAPNGQESYHLSWAIHCFPGALSTHWTTDNNTHTTRVSLDFRIIPGSLYDSLKCGGSVPGGKKDVYRAKKGYYNMGCKAADGVWIRKQALHSPLGDP</sequence>
<proteinExistence type="predicted"/>
<reference evidence="1 2" key="1">
    <citation type="submission" date="2024-10" db="EMBL/GenBank/DDBJ databases">
        <title>Updated reference genomes for cyclostephanoid diatoms.</title>
        <authorList>
            <person name="Roberts W.R."/>
            <person name="Alverson A.J."/>
        </authorList>
    </citation>
    <scope>NUCLEOTIDE SEQUENCE [LARGE SCALE GENOMIC DNA]</scope>
    <source>
        <strain evidence="1 2">AJA010-31</strain>
    </source>
</reference>
<evidence type="ECO:0000313" key="2">
    <source>
        <dbReference type="Proteomes" id="UP001530400"/>
    </source>
</evidence>
<keyword evidence="2" id="KW-1185">Reference proteome</keyword>
<gene>
    <name evidence="1" type="ORF">ACHAWO_011718</name>
</gene>
<name>A0ABD3P9B9_9STRA</name>
<organism evidence="1 2">
    <name type="scientific">Cyclotella atomus</name>
    <dbReference type="NCBI Taxonomy" id="382360"/>
    <lineage>
        <taxon>Eukaryota</taxon>
        <taxon>Sar</taxon>
        <taxon>Stramenopiles</taxon>
        <taxon>Ochrophyta</taxon>
        <taxon>Bacillariophyta</taxon>
        <taxon>Coscinodiscophyceae</taxon>
        <taxon>Thalassiosirophycidae</taxon>
        <taxon>Stephanodiscales</taxon>
        <taxon>Stephanodiscaceae</taxon>
        <taxon>Cyclotella</taxon>
    </lineage>
</organism>